<dbReference type="Proteomes" id="UP001283361">
    <property type="component" value="Unassembled WGS sequence"/>
</dbReference>
<evidence type="ECO:0000256" key="1">
    <source>
        <dbReference type="SAM" id="SignalP"/>
    </source>
</evidence>
<comment type="caution">
    <text evidence="2">The sequence shown here is derived from an EMBL/GenBank/DDBJ whole genome shotgun (WGS) entry which is preliminary data.</text>
</comment>
<sequence length="254" mass="27299">MILLSLAVLLVMATSALGQGYELDPQKLNQRYNLIQNLVQAGIPRKGGRGHKTKGAPITTQANRFGTVLGAQFKSPAYGQKAAMPYRQSNAGYGHVVSPAAYAAPKTYGGYDVSRLYTPRQARGYGYASTIPNYRTAIGYKLGGGVVHPVFDNKNIYKPKSFGDIYGDLNSQEPIYLGGSDAGFAPRKDAVVPVKTVSPAAAYPRLNPQFNAYGYRGQPQTYAGQDVVVGGYTGQKGTLYGGLPGYSNQEFSQY</sequence>
<accession>A0AAE1ACT7</accession>
<evidence type="ECO:0000313" key="3">
    <source>
        <dbReference type="Proteomes" id="UP001283361"/>
    </source>
</evidence>
<protein>
    <submittedName>
        <fullName evidence="2">Uncharacterized protein</fullName>
    </submittedName>
</protein>
<gene>
    <name evidence="2" type="ORF">RRG08_048643</name>
</gene>
<evidence type="ECO:0000313" key="2">
    <source>
        <dbReference type="EMBL" id="KAK3785509.1"/>
    </source>
</evidence>
<feature type="signal peptide" evidence="1">
    <location>
        <begin position="1"/>
        <end position="18"/>
    </location>
</feature>
<proteinExistence type="predicted"/>
<keyword evidence="1" id="KW-0732">Signal</keyword>
<keyword evidence="3" id="KW-1185">Reference proteome</keyword>
<feature type="chain" id="PRO_5041991792" evidence="1">
    <location>
        <begin position="19"/>
        <end position="254"/>
    </location>
</feature>
<name>A0AAE1ACT7_9GAST</name>
<reference evidence="2" key="1">
    <citation type="journal article" date="2023" name="G3 (Bethesda)">
        <title>A reference genome for the long-term kleptoplast-retaining sea slug Elysia crispata morphotype clarki.</title>
        <authorList>
            <person name="Eastman K.E."/>
            <person name="Pendleton A.L."/>
            <person name="Shaikh M.A."/>
            <person name="Suttiyut T."/>
            <person name="Ogas R."/>
            <person name="Tomko P."/>
            <person name="Gavelis G."/>
            <person name="Widhalm J.R."/>
            <person name="Wisecaver J.H."/>
        </authorList>
    </citation>
    <scope>NUCLEOTIDE SEQUENCE</scope>
    <source>
        <strain evidence="2">ECLA1</strain>
    </source>
</reference>
<dbReference type="AlphaFoldDB" id="A0AAE1ACT7"/>
<organism evidence="2 3">
    <name type="scientific">Elysia crispata</name>
    <name type="common">lettuce slug</name>
    <dbReference type="NCBI Taxonomy" id="231223"/>
    <lineage>
        <taxon>Eukaryota</taxon>
        <taxon>Metazoa</taxon>
        <taxon>Spiralia</taxon>
        <taxon>Lophotrochozoa</taxon>
        <taxon>Mollusca</taxon>
        <taxon>Gastropoda</taxon>
        <taxon>Heterobranchia</taxon>
        <taxon>Euthyneura</taxon>
        <taxon>Panpulmonata</taxon>
        <taxon>Sacoglossa</taxon>
        <taxon>Placobranchoidea</taxon>
        <taxon>Plakobranchidae</taxon>
        <taxon>Elysia</taxon>
    </lineage>
</organism>
<dbReference type="EMBL" id="JAWDGP010002127">
    <property type="protein sequence ID" value="KAK3785509.1"/>
    <property type="molecule type" value="Genomic_DNA"/>
</dbReference>